<evidence type="ECO:0000313" key="4">
    <source>
        <dbReference type="EMBL" id="OQR68845.1"/>
    </source>
</evidence>
<comment type="similarity">
    <text evidence="2">Belongs to the replication factor A protein 3 family.</text>
</comment>
<dbReference type="GO" id="GO:0003677">
    <property type="term" value="F:DNA binding"/>
    <property type="evidence" value="ECO:0007669"/>
    <property type="project" value="InterPro"/>
</dbReference>
<organism evidence="4 5">
    <name type="scientific">Tropilaelaps mercedesae</name>
    <dbReference type="NCBI Taxonomy" id="418985"/>
    <lineage>
        <taxon>Eukaryota</taxon>
        <taxon>Metazoa</taxon>
        <taxon>Ecdysozoa</taxon>
        <taxon>Arthropoda</taxon>
        <taxon>Chelicerata</taxon>
        <taxon>Arachnida</taxon>
        <taxon>Acari</taxon>
        <taxon>Parasitiformes</taxon>
        <taxon>Mesostigmata</taxon>
        <taxon>Gamasina</taxon>
        <taxon>Dermanyssoidea</taxon>
        <taxon>Laelapidae</taxon>
        <taxon>Tropilaelaps</taxon>
    </lineage>
</organism>
<dbReference type="GO" id="GO:0031981">
    <property type="term" value="C:nuclear lumen"/>
    <property type="evidence" value="ECO:0007669"/>
    <property type="project" value="UniProtKB-ARBA"/>
</dbReference>
<name>A0A1V9X5I2_9ACAR</name>
<gene>
    <name evidence="4" type="ORF">BIW11_04486</name>
</gene>
<dbReference type="InterPro" id="IPR012340">
    <property type="entry name" value="NA-bd_OB-fold"/>
</dbReference>
<dbReference type="GO" id="GO:0006281">
    <property type="term" value="P:DNA repair"/>
    <property type="evidence" value="ECO:0007669"/>
    <property type="project" value="InterPro"/>
</dbReference>
<protein>
    <recommendedName>
        <fullName evidence="6">Replication protein A 14 kDa subunit-like</fullName>
    </recommendedName>
</protein>
<dbReference type="GO" id="GO:0006260">
    <property type="term" value="P:DNA replication"/>
    <property type="evidence" value="ECO:0007669"/>
    <property type="project" value="InterPro"/>
</dbReference>
<dbReference type="InParanoid" id="A0A1V9X5I2"/>
<evidence type="ECO:0000313" key="5">
    <source>
        <dbReference type="Proteomes" id="UP000192247"/>
    </source>
</evidence>
<dbReference type="Gene3D" id="2.40.50.140">
    <property type="entry name" value="Nucleic acid-binding proteins"/>
    <property type="match status" value="1"/>
</dbReference>
<evidence type="ECO:0000256" key="3">
    <source>
        <dbReference type="ARBA" id="ARBA00023242"/>
    </source>
</evidence>
<keyword evidence="5" id="KW-1185">Reference proteome</keyword>
<reference evidence="4 5" key="1">
    <citation type="journal article" date="2017" name="Gigascience">
        <title>Draft genome of the honey bee ectoparasitic mite, Tropilaelaps mercedesae, is shaped by the parasitic life history.</title>
        <authorList>
            <person name="Dong X."/>
            <person name="Armstrong S.D."/>
            <person name="Xia D."/>
            <person name="Makepeace B.L."/>
            <person name="Darby A.C."/>
            <person name="Kadowaki T."/>
        </authorList>
    </citation>
    <scope>NUCLEOTIDE SEQUENCE [LARGE SCALE GENOMIC DNA]</scope>
    <source>
        <strain evidence="4">Wuxi-XJTLU</strain>
    </source>
</reference>
<dbReference type="InterPro" id="IPR013970">
    <property type="entry name" value="Rfa2"/>
</dbReference>
<sequence>MRLTAKYFKDHIKKRVSIIGKVTQEDRSVCKLESACGMTVTVMFANKPDRLLNQLVEIIGTIQSQDEIFAEEHVVFPQEFCLDYGNLLCLLTRKDIQSGEKEKLCIQIYE</sequence>
<comment type="subcellular location">
    <subcellularLocation>
        <location evidence="1">Nucleus</location>
    </subcellularLocation>
</comment>
<evidence type="ECO:0008006" key="6">
    <source>
        <dbReference type="Google" id="ProtNLM"/>
    </source>
</evidence>
<dbReference type="Proteomes" id="UP000192247">
    <property type="component" value="Unassembled WGS sequence"/>
</dbReference>
<evidence type="ECO:0000256" key="2">
    <source>
        <dbReference type="ARBA" id="ARBA00009761"/>
    </source>
</evidence>
<accession>A0A1V9X5I2</accession>
<dbReference type="GO" id="GO:0006310">
    <property type="term" value="P:DNA recombination"/>
    <property type="evidence" value="ECO:0007669"/>
    <property type="project" value="InterPro"/>
</dbReference>
<dbReference type="EMBL" id="MNPL01023233">
    <property type="protein sequence ID" value="OQR68845.1"/>
    <property type="molecule type" value="Genomic_DNA"/>
</dbReference>
<proteinExistence type="inferred from homology"/>
<dbReference type="AlphaFoldDB" id="A0A1V9X5I2"/>
<comment type="caution">
    <text evidence="4">The sequence shown here is derived from an EMBL/GenBank/DDBJ whole genome shotgun (WGS) entry which is preliminary data.</text>
</comment>
<dbReference type="SUPFAM" id="SSF50249">
    <property type="entry name" value="Nucleic acid-binding proteins"/>
    <property type="match status" value="1"/>
</dbReference>
<evidence type="ECO:0000256" key="1">
    <source>
        <dbReference type="ARBA" id="ARBA00004123"/>
    </source>
</evidence>
<dbReference type="Pfam" id="PF08661">
    <property type="entry name" value="Rep_fac-A_3"/>
    <property type="match status" value="1"/>
</dbReference>
<keyword evidence="3" id="KW-0539">Nucleus</keyword>
<dbReference type="OrthoDB" id="188186at2759"/>